<dbReference type="InterPro" id="IPR050097">
    <property type="entry name" value="Ferredoxin-NADP_redctase_2"/>
</dbReference>
<evidence type="ECO:0000313" key="4">
    <source>
        <dbReference type="Proteomes" id="UP001267426"/>
    </source>
</evidence>
<proteinExistence type="predicted"/>
<dbReference type="PROSITE" id="PS51257">
    <property type="entry name" value="PROKAR_LIPOPROTEIN"/>
    <property type="match status" value="1"/>
</dbReference>
<keyword evidence="2" id="KW-0560">Oxidoreductase</keyword>
<sequence>MPNGRPAPPRPDAVDLLVVGAGPIGLACAIEAERAGLTARVVEKEALVNSIVGYPTLMEFFSTPELLEIGGHPLATTLYKPRREEALDYYRAVAQREGLDVRLGERVLAVEGGAGDFTVVTSRGTHAARAVVVATGFFDQPNRLGVEGEDLPHVAHYYKEPYLYSGRRTVVVGAKNSAAKAALEINRHGGDVTMVVRGGEITTSVKYWIRPDLLNRIEEGAIEAHFHSTVERITPTTVHVRTPDGPLAVEADFVLALIGYHPDFSFLTAAGVELDGPARVPVFDDDTMETTRPGLYLAGTVCGGYNTSRWFIENGRIHAARIAAHLAGRPVPHVEAVGQP</sequence>
<dbReference type="PRINTS" id="PR00368">
    <property type="entry name" value="FADPNR"/>
</dbReference>
<organism evidence="3 4">
    <name type="scientific">Rubrivirga litoralis</name>
    <dbReference type="NCBI Taxonomy" id="3075598"/>
    <lineage>
        <taxon>Bacteria</taxon>
        <taxon>Pseudomonadati</taxon>
        <taxon>Rhodothermota</taxon>
        <taxon>Rhodothermia</taxon>
        <taxon>Rhodothermales</taxon>
        <taxon>Rubricoccaceae</taxon>
        <taxon>Rubrivirga</taxon>
    </lineage>
</organism>
<dbReference type="PANTHER" id="PTHR48105">
    <property type="entry name" value="THIOREDOXIN REDUCTASE 1-RELATED-RELATED"/>
    <property type="match status" value="1"/>
</dbReference>
<dbReference type="NCBIfam" id="TIGR04018">
    <property type="entry name" value="Bthiol_YpdA"/>
    <property type="match status" value="1"/>
</dbReference>
<dbReference type="Gene3D" id="3.50.50.60">
    <property type="entry name" value="FAD/NAD(P)-binding domain"/>
    <property type="match status" value="1"/>
</dbReference>
<keyword evidence="4" id="KW-1185">Reference proteome</keyword>
<dbReference type="Pfam" id="PF13738">
    <property type="entry name" value="Pyr_redox_3"/>
    <property type="match status" value="1"/>
</dbReference>
<comment type="caution">
    <text evidence="3">The sequence shown here is derived from an EMBL/GenBank/DDBJ whole genome shotgun (WGS) entry which is preliminary data.</text>
</comment>
<evidence type="ECO:0000256" key="2">
    <source>
        <dbReference type="ARBA" id="ARBA00023002"/>
    </source>
</evidence>
<dbReference type="Proteomes" id="UP001267426">
    <property type="component" value="Unassembled WGS sequence"/>
</dbReference>
<keyword evidence="1" id="KW-0285">Flavoprotein</keyword>
<dbReference type="EMBL" id="JAVRHT010000007">
    <property type="protein sequence ID" value="MDT0631040.1"/>
    <property type="molecule type" value="Genomic_DNA"/>
</dbReference>
<name>A0ABU3BP71_9BACT</name>
<evidence type="ECO:0000256" key="1">
    <source>
        <dbReference type="ARBA" id="ARBA00022630"/>
    </source>
</evidence>
<dbReference type="PRINTS" id="PR00469">
    <property type="entry name" value="PNDRDTASEII"/>
</dbReference>
<dbReference type="RefSeq" id="WP_311662381.1">
    <property type="nucleotide sequence ID" value="NZ_JAVRHT010000007.1"/>
</dbReference>
<gene>
    <name evidence="3" type="ORF">RM540_04690</name>
</gene>
<reference evidence="3 4" key="1">
    <citation type="submission" date="2023-09" db="EMBL/GenBank/DDBJ databases">
        <authorList>
            <person name="Rey-Velasco X."/>
        </authorList>
    </citation>
    <scope>NUCLEOTIDE SEQUENCE [LARGE SCALE GENOMIC DNA]</scope>
    <source>
        <strain evidence="3 4">F394</strain>
    </source>
</reference>
<evidence type="ECO:0000313" key="3">
    <source>
        <dbReference type="EMBL" id="MDT0631040.1"/>
    </source>
</evidence>
<protein>
    <submittedName>
        <fullName evidence="3">YpdA family putative bacillithiol disulfide reductase</fullName>
    </submittedName>
</protein>
<accession>A0ABU3BP71</accession>
<dbReference type="InterPro" id="IPR023856">
    <property type="entry name" value="Bdr"/>
</dbReference>
<dbReference type="SUPFAM" id="SSF51905">
    <property type="entry name" value="FAD/NAD(P)-binding domain"/>
    <property type="match status" value="1"/>
</dbReference>
<dbReference type="InterPro" id="IPR036188">
    <property type="entry name" value="FAD/NAD-bd_sf"/>
</dbReference>